<dbReference type="HOGENOM" id="CLU_009524_1_0_9"/>
<proteinExistence type="predicted"/>
<dbReference type="AlphaFoldDB" id="A0A0H2UVZ3"/>
<protein>
    <submittedName>
        <fullName evidence="1">Putative human platelet-binding protein-phage-associated</fullName>
    </submittedName>
</protein>
<accession>A0A0H2UVZ3</accession>
<name>A0A0H2UVZ3_STRP3</name>
<dbReference type="RefSeq" id="WP_011054677.1">
    <property type="nucleotide sequence ID" value="NC_004070.1"/>
</dbReference>
<evidence type="ECO:0000313" key="1">
    <source>
        <dbReference type="EMBL" id="AAM79711.1"/>
    </source>
</evidence>
<sequence>MATELGQAYVQIMPSARGISGAISKQLDPEARSAGLSAGKLFGSKLKLAALAATAGLGILLKKTISASLSTGADLQQSFGGIDTLYKGAETAVKGFAKEAYKAGISVNTYAEQAVSMGASLKQSLGGDAVAAAKAANMAIMDMADNSAKMGTDITSIQMAYQGFAKQNYTMLDNLRLGYGGTKEEMKRLLSDAEKLPAAMGKKFDLSNYADVVEAIHLVQDNMGIAGVAAEEAKTTFSGSLAAMKSSFTNVLAGLSLGDDIRPALRGLAETTSNFLFGNFIPMVANIFKGLPSAIGTFIGAATPIIASQFKGLMSSLGISIDLSPITAKFAQIGQNLQPVFNGLKTAFSQLPSFFTSIGSAVAPVIDTIISGLARLDFSGFEALISAILPAIQTGFQTFMSIVGPAISQLVNSFVNLWNACQPLVTILSGALMPAFQILGAFLGGVLQGILGSISFAFDALKVVIEFLTPIIDWLVQGFNAISPALQIVAQWVGNVIGIFTSLGASGQGLSSMLSSAWGNIQTVVSTAKNMITLAIDGIKLVFSNLGNAGNILKGLLSAAWSAMQNAVVIAKGIINSAISAIKTAFSSFGNLVSSVSGTIKSVIGSLKNAFYSLASIDLVGAGRAIMQGFLNGLKSMWGAITGFVGGIADWIRKHKGPISYDRVLLKPAGKVIMQGFNNSLMDGFKEVKSNVSGMADDLAGTITGKSLSLGIDAKPSVTADDLLSSNISTKTTVGSATSDLSLFFVKVLALLQDILDKNTDVYLDKEKVSAILYEEFAKIMAREGIA</sequence>
<reference evidence="1 2" key="1">
    <citation type="journal article" date="2002" name="Proc. Natl. Acad. Sci. U.S.A.">
        <title>Genome sequence of a serotype M3 strain of group A Streptococcus: phage-encoded toxins, the high-virulence phenotype, and clone emergence.</title>
        <authorList>
            <person name="Beres S.B."/>
            <person name="Sylva G.L."/>
            <person name="Barbian K.D."/>
            <person name="Lei B."/>
            <person name="Hoff J.S."/>
            <person name="Mammarella N.D."/>
            <person name="Liu M.Y."/>
            <person name="Smoot J.C."/>
            <person name="Porcella S.F."/>
            <person name="Parkins L.D."/>
            <person name="Campbell D.S."/>
            <person name="Smith T.M."/>
            <person name="McCormick J.K."/>
            <person name="Leung D.Y."/>
            <person name="Schlievert P.M."/>
            <person name="Musser J.M."/>
        </authorList>
    </citation>
    <scope>NUCLEOTIDE SEQUENCE [LARGE SCALE GENOMIC DNA]</scope>
    <source>
        <strain evidence="2">ATCC BAA-595 / MGAS315</strain>
    </source>
</reference>
<dbReference type="KEGG" id="spg:SpyM3_1104"/>
<dbReference type="InterPro" id="IPR016024">
    <property type="entry name" value="ARM-type_fold"/>
</dbReference>
<organism evidence="1 2">
    <name type="scientific">Streptococcus pyogenes serotype M3 (strain ATCC BAA-595 / MGAS315)</name>
    <dbReference type="NCBI Taxonomy" id="198466"/>
    <lineage>
        <taxon>Bacteria</taxon>
        <taxon>Bacillati</taxon>
        <taxon>Bacillota</taxon>
        <taxon>Bacilli</taxon>
        <taxon>Lactobacillales</taxon>
        <taxon>Streptococcaceae</taxon>
        <taxon>Streptococcus</taxon>
    </lineage>
</organism>
<evidence type="ECO:0000313" key="2">
    <source>
        <dbReference type="Proteomes" id="UP000000564"/>
    </source>
</evidence>
<dbReference type="EMBL" id="AE014074">
    <property type="protein sequence ID" value="AAM79711.1"/>
    <property type="molecule type" value="Genomic_DNA"/>
</dbReference>
<dbReference type="SUPFAM" id="SSF48371">
    <property type="entry name" value="ARM repeat"/>
    <property type="match status" value="1"/>
</dbReference>
<gene>
    <name evidence="1" type="primary">pblA</name>
    <name evidence="1" type="ordered locus">SpyM3_1104</name>
</gene>
<dbReference type="Proteomes" id="UP000000564">
    <property type="component" value="Chromosome"/>
</dbReference>